<dbReference type="RefSeq" id="WP_153644886.1">
    <property type="nucleotide sequence ID" value="NZ_CP022450.1"/>
</dbReference>
<evidence type="ECO:0000313" key="1">
    <source>
        <dbReference type="EMBL" id="HAE3814347.1"/>
    </source>
</evidence>
<reference evidence="1" key="1">
    <citation type="journal article" date="2018" name="Genome Biol.">
        <title>SKESA: strategic k-mer extension for scrupulous assemblies.</title>
        <authorList>
            <person name="Souvorov A."/>
            <person name="Agarwala R."/>
            <person name="Lipman D.J."/>
        </authorList>
    </citation>
    <scope>NUCLEOTIDE SEQUENCE</scope>
    <source>
        <strain evidence="1">DMS 3702</strain>
    </source>
</reference>
<dbReference type="EMBL" id="CP074612">
    <property type="protein sequence ID" value="QVQ18719.1"/>
    <property type="molecule type" value="Genomic_DNA"/>
</dbReference>
<reference evidence="2" key="3">
    <citation type="submission" date="2018-07" db="EMBL/GenBank/DDBJ databases">
        <authorList>
            <consortium name="GenomeTrakr network: Whole genome sequencing for foodborne pathogen traceback"/>
        </authorList>
    </citation>
    <scope>NUCLEOTIDE SEQUENCE</scope>
    <source>
        <strain evidence="2">SGSC 2482</strain>
    </source>
</reference>
<organism evidence="1">
    <name type="scientific">Salmonella enterica subsp. enterica serovar Indiana</name>
    <dbReference type="NCBI Taxonomy" id="286783"/>
    <lineage>
        <taxon>Bacteria</taxon>
        <taxon>Pseudomonadati</taxon>
        <taxon>Pseudomonadota</taxon>
        <taxon>Gammaproteobacteria</taxon>
        <taxon>Enterobacterales</taxon>
        <taxon>Enterobacteriaceae</taxon>
        <taxon>Salmonella</taxon>
    </lineage>
</organism>
<proteinExistence type="predicted"/>
<dbReference type="EMBL" id="DAARSZ010000001">
    <property type="protein sequence ID" value="HAE3814347.1"/>
    <property type="molecule type" value="Genomic_DNA"/>
</dbReference>
<dbReference type="AlphaFoldDB" id="A0A730IR11"/>
<evidence type="ECO:0000313" key="2">
    <source>
        <dbReference type="EMBL" id="QVQ18719.1"/>
    </source>
</evidence>
<name>A0A730IR11_SALET</name>
<accession>A0A730IR11</accession>
<gene>
    <name evidence="2" type="ORF">CAC52_08850</name>
    <name evidence="1" type="ORF">GNC04_000084</name>
</gene>
<protein>
    <submittedName>
        <fullName evidence="1">Uncharacterized protein</fullName>
    </submittedName>
</protein>
<sequence length="48" mass="5339">MWWLCVTLSLCATKVTHWSGAVRERLQVLVQVYGHAAAKPNVFAGRSP</sequence>
<reference evidence="1" key="2">
    <citation type="submission" date="2018-07" db="EMBL/GenBank/DDBJ databases">
        <authorList>
            <consortium name="NCBI Pathogen Detection Project"/>
        </authorList>
    </citation>
    <scope>NUCLEOTIDE SEQUENCE</scope>
    <source>
        <strain evidence="1">DMS 3702</strain>
    </source>
</reference>
<reference evidence="2" key="4">
    <citation type="submission" date="2021-05" db="EMBL/GenBank/DDBJ databases">
        <title>Whole genome PacBio Sequel sequence of Salmonella enterica subsp. enterica.</title>
        <authorList>
            <person name="Hoffmann M."/>
            <person name="Balkey M."/>
            <person name="Luo Y."/>
        </authorList>
    </citation>
    <scope>NUCLEOTIDE SEQUENCE</scope>
    <source>
        <strain evidence="2">SGSC 2482</strain>
    </source>
</reference>